<comment type="function">
    <text evidence="14">Produces ATP from ADP in the presence of a proton gradient across the membrane. The catalytic sites are hosted primarily by the beta subunits.</text>
</comment>
<dbReference type="GO" id="GO:0045259">
    <property type="term" value="C:proton-transporting ATP synthase complex"/>
    <property type="evidence" value="ECO:0007669"/>
    <property type="project" value="UniProtKB-KW"/>
</dbReference>
<dbReference type="GO" id="GO:0005739">
    <property type="term" value="C:mitochondrion"/>
    <property type="evidence" value="ECO:0007669"/>
    <property type="project" value="GOC"/>
</dbReference>
<dbReference type="Pfam" id="PF00006">
    <property type="entry name" value="ATP-synt_ab"/>
    <property type="match status" value="1"/>
</dbReference>
<dbReference type="AlphaFoldDB" id="A0A7J8X505"/>
<evidence type="ECO:0000256" key="13">
    <source>
        <dbReference type="ARBA" id="ARBA00023310"/>
    </source>
</evidence>
<name>A0A7J8X505_GOSAI</name>
<keyword evidence="21" id="KW-1185">Reference proteome</keyword>
<evidence type="ECO:0000256" key="14">
    <source>
        <dbReference type="ARBA" id="ARBA00037290"/>
    </source>
</evidence>
<dbReference type="Gene3D" id="3.40.50.300">
    <property type="entry name" value="P-loop containing nucleotide triphosphate hydrolases"/>
    <property type="match status" value="1"/>
</dbReference>
<organism evidence="20 21">
    <name type="scientific">Gossypium aridum</name>
    <name type="common">American cotton</name>
    <name type="synonym">Erioxylum aridum</name>
    <dbReference type="NCBI Taxonomy" id="34290"/>
    <lineage>
        <taxon>Eukaryota</taxon>
        <taxon>Viridiplantae</taxon>
        <taxon>Streptophyta</taxon>
        <taxon>Embryophyta</taxon>
        <taxon>Tracheophyta</taxon>
        <taxon>Spermatophyta</taxon>
        <taxon>Magnoliopsida</taxon>
        <taxon>eudicotyledons</taxon>
        <taxon>Gunneridae</taxon>
        <taxon>Pentapetalae</taxon>
        <taxon>rosids</taxon>
        <taxon>malvids</taxon>
        <taxon>Malvales</taxon>
        <taxon>Malvaceae</taxon>
        <taxon>Malvoideae</taxon>
        <taxon>Gossypium</taxon>
    </lineage>
</organism>
<keyword evidence="13" id="KW-0066">ATP synthesis</keyword>
<evidence type="ECO:0000256" key="3">
    <source>
        <dbReference type="ARBA" id="ARBA00008936"/>
    </source>
</evidence>
<comment type="similarity">
    <text evidence="3">Belongs to the ATPase alpha/beta chains family.</text>
</comment>
<evidence type="ECO:0000259" key="19">
    <source>
        <dbReference type="Pfam" id="PF22919"/>
    </source>
</evidence>
<evidence type="ECO:0000313" key="20">
    <source>
        <dbReference type="EMBL" id="MBA0682034.1"/>
    </source>
</evidence>
<dbReference type="PANTHER" id="PTHR15184:SF71">
    <property type="entry name" value="ATP SYNTHASE SUBUNIT BETA, MITOCHONDRIAL"/>
    <property type="match status" value="1"/>
</dbReference>
<feature type="domain" description="ATP synthase A/B type C-terminal" evidence="19">
    <location>
        <begin position="105"/>
        <end position="150"/>
    </location>
</feature>
<dbReference type="GO" id="GO:0005524">
    <property type="term" value="F:ATP binding"/>
    <property type="evidence" value="ECO:0007669"/>
    <property type="project" value="UniProtKB-KW"/>
</dbReference>
<evidence type="ECO:0000259" key="18">
    <source>
        <dbReference type="Pfam" id="PF00006"/>
    </source>
</evidence>
<evidence type="ECO:0000256" key="15">
    <source>
        <dbReference type="ARBA" id="ARBA00042624"/>
    </source>
</evidence>
<proteinExistence type="inferred from homology"/>
<comment type="subcellular location">
    <subcellularLocation>
        <location evidence="2">Membrane</location>
        <topology evidence="2">Peripheral membrane protein</topology>
    </subcellularLocation>
</comment>
<evidence type="ECO:0000256" key="17">
    <source>
        <dbReference type="ARBA" id="ARBA00048383"/>
    </source>
</evidence>
<dbReference type="GO" id="GO:0046933">
    <property type="term" value="F:proton-transporting ATP synthase activity, rotational mechanism"/>
    <property type="evidence" value="ECO:0007669"/>
    <property type="project" value="TreeGrafter"/>
</dbReference>
<dbReference type="InterPro" id="IPR027417">
    <property type="entry name" value="P-loop_NTPase"/>
</dbReference>
<keyword evidence="7" id="KW-0375">Hydrogen ion transport</keyword>
<evidence type="ECO:0000256" key="11">
    <source>
        <dbReference type="ARBA" id="ARBA00023136"/>
    </source>
</evidence>
<evidence type="ECO:0000256" key="16">
    <source>
        <dbReference type="ARBA" id="ARBA00042742"/>
    </source>
</evidence>
<gene>
    <name evidence="20" type="ORF">Goari_023792</name>
</gene>
<keyword evidence="8" id="KW-0067">ATP-binding</keyword>
<evidence type="ECO:0000256" key="1">
    <source>
        <dbReference type="ARBA" id="ARBA00003086"/>
    </source>
</evidence>
<dbReference type="SUPFAM" id="SSF52540">
    <property type="entry name" value="P-loop containing nucleoside triphosphate hydrolases"/>
    <property type="match status" value="1"/>
</dbReference>
<evidence type="ECO:0000256" key="4">
    <source>
        <dbReference type="ARBA" id="ARBA00012473"/>
    </source>
</evidence>
<dbReference type="GO" id="GO:0042776">
    <property type="term" value="P:proton motive force-driven mitochondrial ATP synthesis"/>
    <property type="evidence" value="ECO:0007669"/>
    <property type="project" value="TreeGrafter"/>
</dbReference>
<dbReference type="GO" id="GO:0009535">
    <property type="term" value="C:chloroplast thylakoid membrane"/>
    <property type="evidence" value="ECO:0007669"/>
    <property type="project" value="TreeGrafter"/>
</dbReference>
<reference evidence="20 21" key="1">
    <citation type="journal article" date="2019" name="Genome Biol. Evol.">
        <title>Insights into the evolution of the New World diploid cottons (Gossypium, subgenus Houzingenia) based on genome sequencing.</title>
        <authorList>
            <person name="Grover C.E."/>
            <person name="Arick M.A. 2nd"/>
            <person name="Thrash A."/>
            <person name="Conover J.L."/>
            <person name="Sanders W.S."/>
            <person name="Peterson D.G."/>
            <person name="Frelichowski J.E."/>
            <person name="Scheffler J.A."/>
            <person name="Scheffler B.E."/>
            <person name="Wendel J.F."/>
        </authorList>
    </citation>
    <scope>NUCLEOTIDE SEQUENCE [LARGE SCALE GENOMIC DNA]</scope>
    <source>
        <strain evidence="20">185</strain>
        <tissue evidence="20">Leaf</tissue>
    </source>
</reference>
<evidence type="ECO:0000256" key="8">
    <source>
        <dbReference type="ARBA" id="ARBA00022840"/>
    </source>
</evidence>
<keyword evidence="12" id="KW-0139">CF(1)</keyword>
<keyword evidence="9" id="KW-1278">Translocase</keyword>
<dbReference type="InterPro" id="IPR024034">
    <property type="entry name" value="ATPase_F1/V1_b/a_C"/>
</dbReference>
<dbReference type="InterPro" id="IPR050053">
    <property type="entry name" value="ATPase_alpha/beta_chains"/>
</dbReference>
<sequence>MPEPKNVLAMGTWTVTGGMFSTNSYSTVQGVDKLIPMSDHLSGGSTTSIQEVYVPMDDLTDPTPAKTFAHLNATIVLSKGLAANGIYPTVDPLDSTSTMLQPRIIGEEQYETTQRVKQTLQCYKTLQDIITIFGLDELSEEDRLTVARAQLDGIPEQAFYLVGNIDEATKKATNLEMESKLKK</sequence>
<keyword evidence="5" id="KW-0813">Transport</keyword>
<dbReference type="SUPFAM" id="SSF47917">
    <property type="entry name" value="C-terminal domain of alpha and beta subunits of F1 ATP synthase"/>
    <property type="match status" value="1"/>
</dbReference>
<dbReference type="PANTHER" id="PTHR15184">
    <property type="entry name" value="ATP SYNTHASE"/>
    <property type="match status" value="1"/>
</dbReference>
<keyword evidence="10" id="KW-0406">Ion transport</keyword>
<dbReference type="Proteomes" id="UP000593577">
    <property type="component" value="Unassembled WGS sequence"/>
</dbReference>
<comment type="caution">
    <text evidence="20">The sequence shown here is derived from an EMBL/GenBank/DDBJ whole genome shotgun (WGS) entry which is preliminary data.</text>
</comment>
<evidence type="ECO:0000313" key="21">
    <source>
        <dbReference type="Proteomes" id="UP000593577"/>
    </source>
</evidence>
<protein>
    <recommendedName>
        <fullName evidence="4">H(+)-transporting two-sector ATPase</fullName>
        <ecNumber evidence="4">7.1.2.2</ecNumber>
    </recommendedName>
    <alternativeName>
        <fullName evidence="16">ATP synthase F1 sector subunit beta</fullName>
    </alternativeName>
    <alternativeName>
        <fullName evidence="15">F-ATPase subunit beta</fullName>
    </alternativeName>
</protein>
<evidence type="ECO:0000256" key="9">
    <source>
        <dbReference type="ARBA" id="ARBA00022967"/>
    </source>
</evidence>
<dbReference type="Gene3D" id="1.10.1140.10">
    <property type="entry name" value="Bovine Mitochondrial F1-atpase, Atp Synthase Beta Chain, Chain D, domain 3"/>
    <property type="match status" value="2"/>
</dbReference>
<dbReference type="Pfam" id="PF22919">
    <property type="entry name" value="ATP-synt_VA_C"/>
    <property type="match status" value="1"/>
</dbReference>
<evidence type="ECO:0000256" key="7">
    <source>
        <dbReference type="ARBA" id="ARBA00022781"/>
    </source>
</evidence>
<feature type="domain" description="ATPase F1/V1/A1 complex alpha/beta subunit nucleotide-binding" evidence="18">
    <location>
        <begin position="42"/>
        <end position="97"/>
    </location>
</feature>
<comment type="catalytic activity">
    <reaction evidence="17">
        <text>ATP + H2O + 4 H(+)(in) = ADP + phosphate + 5 H(+)(out)</text>
        <dbReference type="Rhea" id="RHEA:57720"/>
        <dbReference type="ChEBI" id="CHEBI:15377"/>
        <dbReference type="ChEBI" id="CHEBI:15378"/>
        <dbReference type="ChEBI" id="CHEBI:30616"/>
        <dbReference type="ChEBI" id="CHEBI:43474"/>
        <dbReference type="ChEBI" id="CHEBI:456216"/>
        <dbReference type="EC" id="7.1.2.2"/>
    </reaction>
</comment>
<accession>A0A7J8X505</accession>
<comment type="function">
    <text evidence="1">Mitochondrial membrane ATP synthase (F(1)F(0) ATP synthase or Complex V) produces ATP from ADP in the presence of a proton gradient across the membrane which is generated by electron transport complexes of the respiratory chain. F-type ATPases consist of two structural domains, F(1) - containing the extramembraneous catalytic core, and F(0) - containing the membrane proton channel, linked together by a central stalk and a peripheral stalk. During catalysis, ATP synthesis in the catalytic domain of F(1) is coupled via a rotary mechanism of the central stalk subunits to proton translocation. Subunits alpha and beta form the catalytic core in F(1). Rotation of the central stalk against the surrounding alpha(3)beta(3) subunits leads to hydrolysis of ATP in three separate catalytic sites on the beta subunits.</text>
</comment>
<evidence type="ECO:0000256" key="10">
    <source>
        <dbReference type="ARBA" id="ARBA00023065"/>
    </source>
</evidence>
<evidence type="ECO:0000256" key="2">
    <source>
        <dbReference type="ARBA" id="ARBA00004170"/>
    </source>
</evidence>
<evidence type="ECO:0000256" key="5">
    <source>
        <dbReference type="ARBA" id="ARBA00022448"/>
    </source>
</evidence>
<dbReference type="InterPro" id="IPR055190">
    <property type="entry name" value="ATP-synt_VA_C"/>
</dbReference>
<keyword evidence="6" id="KW-0547">Nucleotide-binding</keyword>
<keyword evidence="11" id="KW-0472">Membrane</keyword>
<evidence type="ECO:0000256" key="12">
    <source>
        <dbReference type="ARBA" id="ARBA00023196"/>
    </source>
</evidence>
<dbReference type="EMBL" id="JABFAA010000005">
    <property type="protein sequence ID" value="MBA0682034.1"/>
    <property type="molecule type" value="Genomic_DNA"/>
</dbReference>
<dbReference type="EC" id="7.1.2.2" evidence="4"/>
<dbReference type="InterPro" id="IPR000194">
    <property type="entry name" value="ATPase_F1/V1/A1_a/bsu_nucl-bd"/>
</dbReference>
<evidence type="ECO:0000256" key="6">
    <source>
        <dbReference type="ARBA" id="ARBA00022741"/>
    </source>
</evidence>